<proteinExistence type="predicted"/>
<dbReference type="SUPFAM" id="SSF57716">
    <property type="entry name" value="Glucocorticoid receptor-like (DNA-binding domain)"/>
    <property type="match status" value="1"/>
</dbReference>
<evidence type="ECO:0000259" key="6">
    <source>
        <dbReference type="PROSITE" id="PS50950"/>
    </source>
</evidence>
<keyword evidence="1" id="KW-0479">Metal-binding</keyword>
<organism evidence="7 8">
    <name type="scientific">Tegillarca granosa</name>
    <name type="common">Malaysian cockle</name>
    <name type="synonym">Anadara granosa</name>
    <dbReference type="NCBI Taxonomy" id="220873"/>
    <lineage>
        <taxon>Eukaryota</taxon>
        <taxon>Metazoa</taxon>
        <taxon>Spiralia</taxon>
        <taxon>Lophotrochozoa</taxon>
        <taxon>Mollusca</taxon>
        <taxon>Bivalvia</taxon>
        <taxon>Autobranchia</taxon>
        <taxon>Pteriomorphia</taxon>
        <taxon>Arcoida</taxon>
        <taxon>Arcoidea</taxon>
        <taxon>Arcidae</taxon>
        <taxon>Tegillarca</taxon>
    </lineage>
</organism>
<comment type="caution">
    <text evidence="7">The sequence shown here is derived from an EMBL/GenBank/DDBJ whole genome shotgun (WGS) entry which is preliminary data.</text>
</comment>
<reference evidence="7 8" key="1">
    <citation type="submission" date="2022-12" db="EMBL/GenBank/DDBJ databases">
        <title>Chromosome-level genome of Tegillarca granosa.</title>
        <authorList>
            <person name="Kim J."/>
        </authorList>
    </citation>
    <scope>NUCLEOTIDE SEQUENCE [LARGE SCALE GENOMIC DNA]</scope>
    <source>
        <strain evidence="7">Teg-2019</strain>
        <tissue evidence="7">Adductor muscle</tissue>
    </source>
</reference>
<evidence type="ECO:0000256" key="2">
    <source>
        <dbReference type="ARBA" id="ARBA00022771"/>
    </source>
</evidence>
<evidence type="ECO:0000256" key="1">
    <source>
        <dbReference type="ARBA" id="ARBA00022723"/>
    </source>
</evidence>
<keyword evidence="8" id="KW-1185">Reference proteome</keyword>
<dbReference type="InterPro" id="IPR006612">
    <property type="entry name" value="THAP_Znf"/>
</dbReference>
<dbReference type="Pfam" id="PF05485">
    <property type="entry name" value="THAP"/>
    <property type="match status" value="1"/>
</dbReference>
<evidence type="ECO:0000313" key="7">
    <source>
        <dbReference type="EMBL" id="KAJ8310853.1"/>
    </source>
</evidence>
<accession>A0ABQ9F0C5</accession>
<dbReference type="PROSITE" id="PS50950">
    <property type="entry name" value="ZF_THAP"/>
    <property type="match status" value="1"/>
</dbReference>
<name>A0ABQ9F0C5_TEGGR</name>
<feature type="domain" description="THAP-type" evidence="6">
    <location>
        <begin position="1"/>
        <end position="82"/>
    </location>
</feature>
<evidence type="ECO:0000256" key="4">
    <source>
        <dbReference type="ARBA" id="ARBA00023125"/>
    </source>
</evidence>
<evidence type="ECO:0000313" key="8">
    <source>
        <dbReference type="Proteomes" id="UP001217089"/>
    </source>
</evidence>
<sequence>MKYCSVPNCRSYTGHKFPKDSALTMKWRVAIRREDSKTKELWNPGSEDILRHNHFNKNDYKDTLLVSVYQKNIAHSSTETVVVMKIVVVPKHYIAQCTVLPVIQCIEVSYINLL</sequence>
<evidence type="ECO:0000256" key="3">
    <source>
        <dbReference type="ARBA" id="ARBA00022833"/>
    </source>
</evidence>
<keyword evidence="3" id="KW-0862">Zinc</keyword>
<dbReference type="EMBL" id="JARBDR010000640">
    <property type="protein sequence ID" value="KAJ8310853.1"/>
    <property type="molecule type" value="Genomic_DNA"/>
</dbReference>
<keyword evidence="4 5" id="KW-0238">DNA-binding</keyword>
<evidence type="ECO:0000256" key="5">
    <source>
        <dbReference type="PROSITE-ProRule" id="PRU00309"/>
    </source>
</evidence>
<keyword evidence="2 5" id="KW-0863">Zinc-finger</keyword>
<protein>
    <recommendedName>
        <fullName evidence="6">THAP-type domain-containing protein</fullName>
    </recommendedName>
</protein>
<dbReference type="Proteomes" id="UP001217089">
    <property type="component" value="Unassembled WGS sequence"/>
</dbReference>
<gene>
    <name evidence="7" type="ORF">KUTeg_012718</name>
</gene>